<dbReference type="InterPro" id="IPR001638">
    <property type="entry name" value="Solute-binding_3/MltF_N"/>
</dbReference>
<dbReference type="EMBL" id="JACIET010000002">
    <property type="protein sequence ID" value="MBB4013670.1"/>
    <property type="molecule type" value="Genomic_DNA"/>
</dbReference>
<gene>
    <name evidence="4" type="ORF">GGR36_003016</name>
</gene>
<sequence length="252" mass="27839">MRRTLLLLLLCWFSQANAAPLELSTLGQSATKGKYDPADTARPGVCIEIIQALMHVDPDLKISGQNQLKPLPEVEAALTEGRIDLFVGLIRTPEREAKFDFLEPKVFSFQHKIAVKAADKGLKIASFDDLRKLDGTIATTQGTAYVAFLEKQGGLKIDAGSKDPASILKKLTLGVNNVRFYYQADLNLIDYIAEANLKDLVVILPHSFKDDAQYLAVSKQLAAPARKRLVAALEKLDKSGELKRIYARYVPD</sequence>
<dbReference type="Proteomes" id="UP000561045">
    <property type="component" value="Unassembled WGS sequence"/>
</dbReference>
<dbReference type="PANTHER" id="PTHR35936">
    <property type="entry name" value="MEMBRANE-BOUND LYTIC MUREIN TRANSGLYCOSYLASE F"/>
    <property type="match status" value="1"/>
</dbReference>
<evidence type="ECO:0000313" key="4">
    <source>
        <dbReference type="EMBL" id="MBB4013670.1"/>
    </source>
</evidence>
<keyword evidence="1 2" id="KW-0732">Signal</keyword>
<feature type="signal peptide" evidence="2">
    <location>
        <begin position="1"/>
        <end position="18"/>
    </location>
</feature>
<dbReference type="PANTHER" id="PTHR35936:SF19">
    <property type="entry name" value="AMINO-ACID-BINDING PROTEIN YXEM-RELATED"/>
    <property type="match status" value="1"/>
</dbReference>
<evidence type="ECO:0000256" key="2">
    <source>
        <dbReference type="SAM" id="SignalP"/>
    </source>
</evidence>
<name>A0A840BL01_9RHOO</name>
<organism evidence="4 5">
    <name type="scientific">Niveibacterium umoris</name>
    <dbReference type="NCBI Taxonomy" id="1193620"/>
    <lineage>
        <taxon>Bacteria</taxon>
        <taxon>Pseudomonadati</taxon>
        <taxon>Pseudomonadota</taxon>
        <taxon>Betaproteobacteria</taxon>
        <taxon>Rhodocyclales</taxon>
        <taxon>Rhodocyclaceae</taxon>
        <taxon>Niveibacterium</taxon>
    </lineage>
</organism>
<dbReference type="SMART" id="SM00062">
    <property type="entry name" value="PBPb"/>
    <property type="match status" value="1"/>
</dbReference>
<comment type="caution">
    <text evidence="4">The sequence shown here is derived from an EMBL/GenBank/DDBJ whole genome shotgun (WGS) entry which is preliminary data.</text>
</comment>
<dbReference type="AlphaFoldDB" id="A0A840BL01"/>
<dbReference type="Gene3D" id="3.40.190.10">
    <property type="entry name" value="Periplasmic binding protein-like II"/>
    <property type="match status" value="2"/>
</dbReference>
<evidence type="ECO:0000256" key="1">
    <source>
        <dbReference type="ARBA" id="ARBA00022729"/>
    </source>
</evidence>
<feature type="domain" description="Solute-binding protein family 3/N-terminal" evidence="3">
    <location>
        <begin position="25"/>
        <end position="252"/>
    </location>
</feature>
<keyword evidence="5" id="KW-1185">Reference proteome</keyword>
<dbReference type="Pfam" id="PF00497">
    <property type="entry name" value="SBP_bac_3"/>
    <property type="match status" value="1"/>
</dbReference>
<feature type="chain" id="PRO_5032345049" evidence="2">
    <location>
        <begin position="19"/>
        <end position="252"/>
    </location>
</feature>
<evidence type="ECO:0000259" key="3">
    <source>
        <dbReference type="SMART" id="SM00062"/>
    </source>
</evidence>
<proteinExistence type="predicted"/>
<dbReference type="RefSeq" id="WP_183635603.1">
    <property type="nucleotide sequence ID" value="NZ_BAABLE010000005.1"/>
</dbReference>
<accession>A0A840BL01</accession>
<dbReference type="SUPFAM" id="SSF53850">
    <property type="entry name" value="Periplasmic binding protein-like II"/>
    <property type="match status" value="1"/>
</dbReference>
<reference evidence="4 5" key="1">
    <citation type="submission" date="2020-08" db="EMBL/GenBank/DDBJ databases">
        <title>Genomic Encyclopedia of Type Strains, Phase IV (KMG-IV): sequencing the most valuable type-strain genomes for metagenomic binning, comparative biology and taxonomic classification.</title>
        <authorList>
            <person name="Goeker M."/>
        </authorList>
    </citation>
    <scope>NUCLEOTIDE SEQUENCE [LARGE SCALE GENOMIC DNA]</scope>
    <source>
        <strain evidence="4 5">DSM 106739</strain>
    </source>
</reference>
<protein>
    <submittedName>
        <fullName evidence="4">Glutamate/aspartate transport system substrate-binding protein</fullName>
    </submittedName>
</protein>
<evidence type="ECO:0000313" key="5">
    <source>
        <dbReference type="Proteomes" id="UP000561045"/>
    </source>
</evidence>